<proteinExistence type="predicted"/>
<dbReference type="AlphaFoldDB" id="A0A0K2V1G5"/>
<reference evidence="1" key="1">
    <citation type="submission" date="2014-05" db="EMBL/GenBank/DDBJ databases">
        <authorList>
            <person name="Chronopoulou M."/>
        </authorList>
    </citation>
    <scope>NUCLEOTIDE SEQUENCE</scope>
    <source>
        <tissue evidence="1">Whole organism</tissue>
    </source>
</reference>
<name>A0A0K2V1G5_LEPSM</name>
<organism evidence="1">
    <name type="scientific">Lepeophtheirus salmonis</name>
    <name type="common">Salmon louse</name>
    <name type="synonym">Caligus salmonis</name>
    <dbReference type="NCBI Taxonomy" id="72036"/>
    <lineage>
        <taxon>Eukaryota</taxon>
        <taxon>Metazoa</taxon>
        <taxon>Ecdysozoa</taxon>
        <taxon>Arthropoda</taxon>
        <taxon>Crustacea</taxon>
        <taxon>Multicrustacea</taxon>
        <taxon>Hexanauplia</taxon>
        <taxon>Copepoda</taxon>
        <taxon>Siphonostomatoida</taxon>
        <taxon>Caligidae</taxon>
        <taxon>Lepeophtheirus</taxon>
    </lineage>
</organism>
<sequence length="23" mass="2687">MTQDTTRFLYNGGFVLRKRLNVG</sequence>
<protein>
    <submittedName>
        <fullName evidence="1">Uncharacterized protein</fullName>
    </submittedName>
</protein>
<evidence type="ECO:0000313" key="1">
    <source>
        <dbReference type="EMBL" id="CDW43992.1"/>
    </source>
</evidence>
<accession>A0A0K2V1G5</accession>
<dbReference type="EMBL" id="HACA01026631">
    <property type="protein sequence ID" value="CDW43992.1"/>
    <property type="molecule type" value="Transcribed_RNA"/>
</dbReference>